<evidence type="ECO:0000256" key="2">
    <source>
        <dbReference type="ARBA" id="ARBA00022801"/>
    </source>
</evidence>
<feature type="binding site" evidence="3">
    <location>
        <position position="12"/>
    </location>
    <ligand>
        <name>a divalent metal cation</name>
        <dbReference type="ChEBI" id="CHEBI:60240"/>
        <label>1</label>
    </ligand>
</feature>
<evidence type="ECO:0000313" key="5">
    <source>
        <dbReference type="Proteomes" id="UP000289269"/>
    </source>
</evidence>
<name>A0A4Q0AFZ1_9BACT</name>
<dbReference type="AlphaFoldDB" id="A0A4Q0AFZ1"/>
<dbReference type="InterPro" id="IPR032466">
    <property type="entry name" value="Metal_Hydrolase"/>
</dbReference>
<dbReference type="FunFam" id="3.20.20.140:FF:000005">
    <property type="entry name" value="TatD family hydrolase"/>
    <property type="match status" value="1"/>
</dbReference>
<dbReference type="Pfam" id="PF01026">
    <property type="entry name" value="TatD_DNase"/>
    <property type="match status" value="1"/>
</dbReference>
<dbReference type="CDD" id="cd01310">
    <property type="entry name" value="TatD_DNAse"/>
    <property type="match status" value="1"/>
</dbReference>
<dbReference type="InterPro" id="IPR001130">
    <property type="entry name" value="TatD-like"/>
</dbReference>
<comment type="caution">
    <text evidence="4">The sequence shown here is derived from an EMBL/GenBank/DDBJ whole genome shotgun (WGS) entry which is preliminary data.</text>
</comment>
<reference evidence="4" key="1">
    <citation type="submission" date="2019-01" db="EMBL/GenBank/DDBJ databases">
        <title>Genomic signatures and co-occurrence patterns of the ultra-small Saccharimodia (Patescibacteria phylum) suggest a symbiotic lifestyle.</title>
        <authorList>
            <person name="Lemos L."/>
            <person name="Medeiros J."/>
            <person name="Andreote F."/>
            <person name="Fernandes G."/>
            <person name="Varani A."/>
            <person name="Oliveira G."/>
            <person name="Pylro V."/>
        </authorList>
    </citation>
    <scope>NUCLEOTIDE SEQUENCE [LARGE SCALE GENOMIC DNA]</scope>
    <source>
        <strain evidence="4">AMD01</strain>
    </source>
</reference>
<evidence type="ECO:0000313" key="4">
    <source>
        <dbReference type="EMBL" id="RWZ78072.1"/>
    </source>
</evidence>
<dbReference type="GO" id="GO:0016788">
    <property type="term" value="F:hydrolase activity, acting on ester bonds"/>
    <property type="evidence" value="ECO:0007669"/>
    <property type="project" value="InterPro"/>
</dbReference>
<feature type="binding site" evidence="3">
    <location>
        <position position="209"/>
    </location>
    <ligand>
        <name>a divalent metal cation</name>
        <dbReference type="ChEBI" id="CHEBI:60240"/>
        <label>1</label>
    </ligand>
</feature>
<dbReference type="GO" id="GO:0004536">
    <property type="term" value="F:DNA nuclease activity"/>
    <property type="evidence" value="ECO:0007669"/>
    <property type="project" value="InterPro"/>
</dbReference>
<dbReference type="PIRSF" id="PIRSF005902">
    <property type="entry name" value="DNase_TatD"/>
    <property type="match status" value="1"/>
</dbReference>
<evidence type="ECO:0000256" key="3">
    <source>
        <dbReference type="PIRSR" id="PIRSR005902-1"/>
    </source>
</evidence>
<dbReference type="PANTHER" id="PTHR46124:SF2">
    <property type="entry name" value="D-AMINOACYL-TRNA DEACYLASE"/>
    <property type="match status" value="1"/>
</dbReference>
<feature type="binding site" evidence="3">
    <location>
        <position position="159"/>
    </location>
    <ligand>
        <name>a divalent metal cation</name>
        <dbReference type="ChEBI" id="CHEBI:60240"/>
        <label>2</label>
    </ligand>
</feature>
<keyword evidence="1 3" id="KW-0479">Metal-binding</keyword>
<feature type="binding site" evidence="3">
    <location>
        <position position="96"/>
    </location>
    <ligand>
        <name>a divalent metal cation</name>
        <dbReference type="ChEBI" id="CHEBI:60240"/>
        <label>1</label>
    </ligand>
</feature>
<dbReference type="Gene3D" id="3.20.20.140">
    <property type="entry name" value="Metal-dependent hydrolases"/>
    <property type="match status" value="1"/>
</dbReference>
<evidence type="ECO:0000256" key="1">
    <source>
        <dbReference type="ARBA" id="ARBA00022723"/>
    </source>
</evidence>
<dbReference type="InterPro" id="IPR015991">
    <property type="entry name" value="TatD/YcfH-like"/>
</dbReference>
<feature type="binding site" evidence="3">
    <location>
        <position position="132"/>
    </location>
    <ligand>
        <name>a divalent metal cation</name>
        <dbReference type="ChEBI" id="CHEBI:60240"/>
        <label>2</label>
    </ligand>
</feature>
<dbReference type="Proteomes" id="UP000289269">
    <property type="component" value="Unassembled WGS sequence"/>
</dbReference>
<dbReference type="SUPFAM" id="SSF51556">
    <property type="entry name" value="Metallo-dependent hydrolases"/>
    <property type="match status" value="1"/>
</dbReference>
<keyword evidence="2" id="KW-0378">Hydrolase</keyword>
<dbReference type="PANTHER" id="PTHR46124">
    <property type="entry name" value="D-AMINOACYL-TRNA DEACYLASE"/>
    <property type="match status" value="1"/>
</dbReference>
<organism evidence="4 5">
    <name type="scientific">Candidatus Chaera renei</name>
    <dbReference type="NCBI Taxonomy" id="2506947"/>
    <lineage>
        <taxon>Bacteria</taxon>
        <taxon>Candidatus Saccharimonadota</taxon>
        <taxon>Candidatus Saccharimonadia</taxon>
        <taxon>Candidatus Saccharimonadales</taxon>
        <taxon>Candidatus Saccharimonadaceae</taxon>
        <taxon>Candidatus Chaera</taxon>
    </lineage>
</organism>
<sequence>MNRPKLFDSHCHIHEAAYPGAEAAYRRALRAGVERLICVGTDEITSAEALSFTAGRRGCLASVGLHPHEAAKGQPALRRIRRLAEGPPAKLAAIGECGLDYFYSHSPVDAQLAALRFQMELALELRLPLIFHVRQAFDDFWPVFDDYAKTVPAVRGVLHSFTDNLANLDKVLERGLFIGVNGIATFSRNSSQQAVWRHLPLDSVLLETDAPFLTPVPLRGKVNEPAFIGLVADRLAELKQITPGEIIQAATKNAKSLFLNPKNQNL</sequence>
<dbReference type="NCBIfam" id="TIGR00010">
    <property type="entry name" value="YchF/TatD family DNA exonuclease"/>
    <property type="match status" value="1"/>
</dbReference>
<keyword evidence="5" id="KW-1185">Reference proteome</keyword>
<dbReference type="EMBL" id="SCKW01000038">
    <property type="protein sequence ID" value="RWZ78072.1"/>
    <property type="molecule type" value="Genomic_DNA"/>
</dbReference>
<dbReference type="GO" id="GO:0046872">
    <property type="term" value="F:metal ion binding"/>
    <property type="evidence" value="ECO:0007669"/>
    <property type="project" value="UniProtKB-KW"/>
</dbReference>
<gene>
    <name evidence="4" type="ORF">EOT04_03080</name>
</gene>
<accession>A0A4Q0AFZ1</accession>
<protein>
    <submittedName>
        <fullName evidence="4">TatD family deoxyribonuclease</fullName>
    </submittedName>
</protein>
<proteinExistence type="predicted"/>
<feature type="binding site" evidence="3">
    <location>
        <position position="10"/>
    </location>
    <ligand>
        <name>a divalent metal cation</name>
        <dbReference type="ChEBI" id="CHEBI:60240"/>
        <label>1</label>
    </ligand>
</feature>